<name>A0ABQ4QZ43_9HYPH</name>
<evidence type="ECO:0000313" key="2">
    <source>
        <dbReference type="Proteomes" id="UP001055167"/>
    </source>
</evidence>
<proteinExistence type="predicted"/>
<reference evidence="1" key="2">
    <citation type="submission" date="2021-08" db="EMBL/GenBank/DDBJ databases">
        <authorList>
            <person name="Tani A."/>
            <person name="Ola A."/>
            <person name="Ogura Y."/>
            <person name="Katsura K."/>
            <person name="Hayashi T."/>
        </authorList>
    </citation>
    <scope>NUCLEOTIDE SEQUENCE</scope>
    <source>
        <strain evidence="1">KCTC 52305</strain>
    </source>
</reference>
<evidence type="ECO:0000313" key="1">
    <source>
        <dbReference type="EMBL" id="GJD50199.1"/>
    </source>
</evidence>
<protein>
    <submittedName>
        <fullName evidence="1">Uncharacterized protein</fullName>
    </submittedName>
</protein>
<dbReference type="Proteomes" id="UP001055167">
    <property type="component" value="Unassembled WGS sequence"/>
</dbReference>
<reference evidence="1" key="1">
    <citation type="journal article" date="2021" name="Front. Microbiol.">
        <title>Comprehensive Comparative Genomics and Phenotyping of Methylobacterium Species.</title>
        <authorList>
            <person name="Alessa O."/>
            <person name="Ogura Y."/>
            <person name="Fujitani Y."/>
            <person name="Takami H."/>
            <person name="Hayashi T."/>
            <person name="Sahin N."/>
            <person name="Tani A."/>
        </authorList>
    </citation>
    <scope>NUCLEOTIDE SEQUENCE</scope>
    <source>
        <strain evidence="1">KCTC 52305</strain>
    </source>
</reference>
<dbReference type="EMBL" id="BPQH01000008">
    <property type="protein sequence ID" value="GJD50199.1"/>
    <property type="molecule type" value="Genomic_DNA"/>
</dbReference>
<keyword evidence="2" id="KW-1185">Reference proteome</keyword>
<dbReference type="RefSeq" id="WP_238313414.1">
    <property type="nucleotide sequence ID" value="NZ_BPQH01000008.1"/>
</dbReference>
<organism evidence="1 2">
    <name type="scientific">Methylobacterium crusticola</name>
    <dbReference type="NCBI Taxonomy" id="1697972"/>
    <lineage>
        <taxon>Bacteria</taxon>
        <taxon>Pseudomonadati</taxon>
        <taxon>Pseudomonadota</taxon>
        <taxon>Alphaproteobacteria</taxon>
        <taxon>Hyphomicrobiales</taxon>
        <taxon>Methylobacteriaceae</taxon>
        <taxon>Methylobacterium</taxon>
    </lineage>
</organism>
<sequence length="98" mass="11263">MLSRFGRWRRRPPPLTLIGGFDPVYYLSTYPDVAAHGCDPWQHYDLMGWKEGRDPSAQFSTRGYLSANPDVARAGINPLIHYRSHGLGERRRGWQHAP</sequence>
<comment type="caution">
    <text evidence="1">The sequence shown here is derived from an EMBL/GenBank/DDBJ whole genome shotgun (WGS) entry which is preliminary data.</text>
</comment>
<gene>
    <name evidence="1" type="ORF">OPKNFCMD_2936</name>
</gene>
<accession>A0ABQ4QZ43</accession>